<evidence type="ECO:0000256" key="1">
    <source>
        <dbReference type="SAM" id="MobiDB-lite"/>
    </source>
</evidence>
<evidence type="ECO:0000313" key="3">
    <source>
        <dbReference type="Proteomes" id="UP000886595"/>
    </source>
</evidence>
<dbReference type="EMBL" id="JAAMPC010000011">
    <property type="protein sequence ID" value="KAG2281908.1"/>
    <property type="molecule type" value="Genomic_DNA"/>
</dbReference>
<organism evidence="2 3">
    <name type="scientific">Brassica carinata</name>
    <name type="common">Ethiopian mustard</name>
    <name type="synonym">Abyssinian cabbage</name>
    <dbReference type="NCBI Taxonomy" id="52824"/>
    <lineage>
        <taxon>Eukaryota</taxon>
        <taxon>Viridiplantae</taxon>
        <taxon>Streptophyta</taxon>
        <taxon>Embryophyta</taxon>
        <taxon>Tracheophyta</taxon>
        <taxon>Spermatophyta</taxon>
        <taxon>Magnoliopsida</taxon>
        <taxon>eudicotyledons</taxon>
        <taxon>Gunneridae</taxon>
        <taxon>Pentapetalae</taxon>
        <taxon>rosids</taxon>
        <taxon>malvids</taxon>
        <taxon>Brassicales</taxon>
        <taxon>Brassicaceae</taxon>
        <taxon>Brassiceae</taxon>
        <taxon>Brassica</taxon>
    </lineage>
</organism>
<feature type="compositionally biased region" description="Acidic residues" evidence="1">
    <location>
        <begin position="53"/>
        <end position="90"/>
    </location>
</feature>
<name>A0A8X7R5Z4_BRACI</name>
<sequence length="210" mass="24495">MAKIRWTRKKRTKQLKDITSLVKEVPEVEVEIPKSIEKENEEEAKSAENEAKENEDEVKENEVNEDEVNSDADEENENEVNFVDNEENEQEMSPVDNEVVEKEEHENIDSENNPPVEDVQTNEEGEREEGRATTNEAAENTVKINELVVIFNSFKEEMGERMKRVEEKVGEFDLRLAVSEDYVQEQIVAIYAAREEDDNLQRPKKRPKRD</sequence>
<gene>
    <name evidence="2" type="ORF">Bca52824_053128</name>
</gene>
<comment type="caution">
    <text evidence="2">The sequence shown here is derived from an EMBL/GenBank/DDBJ whole genome shotgun (WGS) entry which is preliminary data.</text>
</comment>
<feature type="compositionally biased region" description="Basic and acidic residues" evidence="1">
    <location>
        <begin position="99"/>
        <end position="108"/>
    </location>
</feature>
<keyword evidence="3" id="KW-1185">Reference proteome</keyword>
<feature type="region of interest" description="Disordered" evidence="1">
    <location>
        <begin position="23"/>
        <end position="139"/>
    </location>
</feature>
<dbReference type="OrthoDB" id="10544227at2759"/>
<dbReference type="Proteomes" id="UP000886595">
    <property type="component" value="Unassembled WGS sequence"/>
</dbReference>
<accession>A0A8X7R5Z4</accession>
<feature type="compositionally biased region" description="Basic and acidic residues" evidence="1">
    <location>
        <begin position="31"/>
        <end position="52"/>
    </location>
</feature>
<reference evidence="2 3" key="1">
    <citation type="submission" date="2020-02" db="EMBL/GenBank/DDBJ databases">
        <authorList>
            <person name="Ma Q."/>
            <person name="Huang Y."/>
            <person name="Song X."/>
            <person name="Pei D."/>
        </authorList>
    </citation>
    <scope>NUCLEOTIDE SEQUENCE [LARGE SCALE GENOMIC DNA]</scope>
    <source>
        <strain evidence="2">Sxm20200214</strain>
        <tissue evidence="2">Leaf</tissue>
    </source>
</reference>
<dbReference type="AlphaFoldDB" id="A0A8X7R5Z4"/>
<protein>
    <submittedName>
        <fullName evidence="2">Uncharacterized protein</fullName>
    </submittedName>
</protein>
<evidence type="ECO:0000313" key="2">
    <source>
        <dbReference type="EMBL" id="KAG2281908.1"/>
    </source>
</evidence>
<proteinExistence type="predicted"/>